<dbReference type="AlphaFoldDB" id="A0A2X2T6W1"/>
<dbReference type="GO" id="GO:0006508">
    <property type="term" value="P:proteolysis"/>
    <property type="evidence" value="ECO:0007669"/>
    <property type="project" value="UniProtKB-KW"/>
</dbReference>
<dbReference type="InterPro" id="IPR019500">
    <property type="entry name" value="Pep_S46"/>
</dbReference>
<keyword evidence="2 7" id="KW-0031">Aminopeptidase</keyword>
<evidence type="ECO:0000256" key="1">
    <source>
        <dbReference type="ARBA" id="ARBA00010491"/>
    </source>
</evidence>
<accession>A0A2X2T6W1</accession>
<dbReference type="EMBL" id="UAVS01000008">
    <property type="protein sequence ID" value="SQA94955.1"/>
    <property type="molecule type" value="Genomic_DNA"/>
</dbReference>
<dbReference type="EC" id="3.4.14.-" evidence="7"/>
<evidence type="ECO:0000256" key="7">
    <source>
        <dbReference type="RuleBase" id="RU366067"/>
    </source>
</evidence>
<comment type="function">
    <text evidence="7">Catalyzes the removal of dipeptides from the N-terminus of oligopeptides.</text>
</comment>
<organism evidence="8 9">
    <name type="scientific">Capnocytophaga ochracea</name>
    <dbReference type="NCBI Taxonomy" id="1018"/>
    <lineage>
        <taxon>Bacteria</taxon>
        <taxon>Pseudomonadati</taxon>
        <taxon>Bacteroidota</taxon>
        <taxon>Flavobacteriia</taxon>
        <taxon>Flavobacteriales</taxon>
        <taxon>Flavobacteriaceae</taxon>
        <taxon>Capnocytophaga</taxon>
    </lineage>
</organism>
<dbReference type="InterPro" id="IPR043504">
    <property type="entry name" value="Peptidase_S1_PA_chymotrypsin"/>
</dbReference>
<dbReference type="GO" id="GO:0070009">
    <property type="term" value="F:serine-type aminopeptidase activity"/>
    <property type="evidence" value="ECO:0007669"/>
    <property type="project" value="UniProtKB-UniRule"/>
</dbReference>
<evidence type="ECO:0000256" key="4">
    <source>
        <dbReference type="ARBA" id="ARBA00022729"/>
    </source>
</evidence>
<dbReference type="Pfam" id="PF10459">
    <property type="entry name" value="Peptidase_S46"/>
    <property type="match status" value="1"/>
</dbReference>
<dbReference type="GO" id="GO:0008239">
    <property type="term" value="F:dipeptidyl-peptidase activity"/>
    <property type="evidence" value="ECO:0007669"/>
    <property type="project" value="UniProtKB-UniRule"/>
</dbReference>
<keyword evidence="4" id="KW-0732">Signal</keyword>
<dbReference type="InterPro" id="IPR009003">
    <property type="entry name" value="Peptidase_S1_PA"/>
</dbReference>
<keyword evidence="3 7" id="KW-0645">Protease</keyword>
<keyword evidence="5 7" id="KW-0378">Hydrolase</keyword>
<comment type="similarity">
    <text evidence="1 7">Belongs to the peptidase S46 family.</text>
</comment>
<evidence type="ECO:0000256" key="2">
    <source>
        <dbReference type="ARBA" id="ARBA00022438"/>
    </source>
</evidence>
<dbReference type="Proteomes" id="UP000250169">
    <property type="component" value="Unassembled WGS sequence"/>
</dbReference>
<reference evidence="8 9" key="1">
    <citation type="submission" date="2018-06" db="EMBL/GenBank/DDBJ databases">
        <authorList>
            <consortium name="Pathogen Informatics"/>
            <person name="Doyle S."/>
        </authorList>
    </citation>
    <scope>NUCLEOTIDE SEQUENCE [LARGE SCALE GENOMIC DNA]</scope>
    <source>
        <strain evidence="8 9">NCTC11545</strain>
    </source>
</reference>
<dbReference type="Gene3D" id="2.40.10.10">
    <property type="entry name" value="Trypsin-like serine proteases"/>
    <property type="match status" value="1"/>
</dbReference>
<evidence type="ECO:0000313" key="9">
    <source>
        <dbReference type="Proteomes" id="UP000250169"/>
    </source>
</evidence>
<gene>
    <name evidence="8" type="ORF">NCTC11545_02158</name>
</gene>
<dbReference type="GO" id="GO:0043171">
    <property type="term" value="P:peptide catabolic process"/>
    <property type="evidence" value="ECO:0007669"/>
    <property type="project" value="UniProtKB-UniRule"/>
</dbReference>
<dbReference type="PANTHER" id="PTHR38469">
    <property type="entry name" value="PERIPLASMIC PEPTIDASE SUBFAMILY S1B"/>
    <property type="match status" value="1"/>
</dbReference>
<evidence type="ECO:0000256" key="3">
    <source>
        <dbReference type="ARBA" id="ARBA00022670"/>
    </source>
</evidence>
<dbReference type="PANTHER" id="PTHR38469:SF1">
    <property type="entry name" value="PERIPLASMIC PEPTIDASE SUBFAMILY S1B"/>
    <property type="match status" value="1"/>
</dbReference>
<evidence type="ECO:0000313" key="8">
    <source>
        <dbReference type="EMBL" id="SQA94955.1"/>
    </source>
</evidence>
<evidence type="ECO:0000256" key="5">
    <source>
        <dbReference type="ARBA" id="ARBA00022801"/>
    </source>
</evidence>
<dbReference type="RefSeq" id="WP_111973187.1">
    <property type="nucleotide sequence ID" value="NZ_UAVS01000008.1"/>
</dbReference>
<sequence>MKKISLILLAFLLLTPIAKADEGMWFLMFIERLNQRDMQKLGLQLTAQEIYSINNNSLKDAIVQFNGGCTASIISKDGLVLTNHHCGYGNIAQLSTPENNHLKNGFWARSHAEELSPKQSFVRFFVRMDNVTDRMLSVVKPSMNEKEREAALNQEMAKIQKENSEGGKYVVSVRPFFQGNEYYYFVYQDFKDVRLVGTPPESIGKFGGDTDNWEWPRQTGDFSLFRVYTDKDGNAADYSPNNVPLKAKRYLKVSLKGVQDKDFAMIMGYPGRTNRWESSYWVDQNVKYAYPAWVEASKTAMDAMKRFMDKDDAVRLQYASQYSSIANYWKNRQGMIDALTAHKTAATKRKTEAIFAKWANKAENKAEYGDVLNTLSNFFEKTNAKSADENYLGMLWRASFFVKIPTRYISLVSNAKKGGMPTDELEKRVDDLLTEYDKVNLDVEKAILADMLKLYANKGTDVPSELKTIKIQYKGDFNKYVEELLAKSIYRSKETAKEGVFPKNKVFQNEQQINMALASDPILALSIALFANYRNPSEEQLSLEDSYAKAFRKFVKGMRDSKISTILYPDANSTLRLTYGTVIPLAADKRNPDVKKNYYTTFNTLMAKYKKGDAEFDMPQRMLDLYKKKEFGRYIDKDGSMHVNFLTNNDITGGNSGSPVMNGKGELIGLAFDGNIEAMAGDVIFDKQLQRTINVDIRYVLWVIDIYAGAKNIINEIETVQ</sequence>
<keyword evidence="6 7" id="KW-0720">Serine protease</keyword>
<protein>
    <recommendedName>
        <fullName evidence="7">Dipeptidyl-peptidase</fullName>
        <ecNumber evidence="7">3.4.14.-</ecNumber>
    </recommendedName>
</protein>
<proteinExistence type="inferred from homology"/>
<dbReference type="SUPFAM" id="SSF50494">
    <property type="entry name" value="Trypsin-like serine proteases"/>
    <property type="match status" value="1"/>
</dbReference>
<evidence type="ECO:0000256" key="6">
    <source>
        <dbReference type="ARBA" id="ARBA00022825"/>
    </source>
</evidence>
<name>A0A2X2T6W1_CAPOC</name>